<proteinExistence type="predicted"/>
<gene>
    <name evidence="1" type="ORF">HOLleu_10528</name>
</gene>
<evidence type="ECO:0000313" key="1">
    <source>
        <dbReference type="EMBL" id="KAJ8043447.1"/>
    </source>
</evidence>
<evidence type="ECO:0000313" key="2">
    <source>
        <dbReference type="Proteomes" id="UP001152320"/>
    </source>
</evidence>
<reference evidence="1" key="1">
    <citation type="submission" date="2021-10" db="EMBL/GenBank/DDBJ databases">
        <title>Tropical sea cucumber genome reveals ecological adaptation and Cuvierian tubules defense mechanism.</title>
        <authorList>
            <person name="Chen T."/>
        </authorList>
    </citation>
    <scope>NUCLEOTIDE SEQUENCE</scope>
    <source>
        <strain evidence="1">Nanhai2018</strain>
        <tissue evidence="1">Muscle</tissue>
    </source>
</reference>
<dbReference type="Proteomes" id="UP001152320">
    <property type="component" value="Chromosome 4"/>
</dbReference>
<protein>
    <submittedName>
        <fullName evidence="1">Uncharacterized protein</fullName>
    </submittedName>
</protein>
<dbReference type="PANTHER" id="PTHR31751">
    <property type="entry name" value="SI:CH211-108C17.2-RELATED-RELATED"/>
    <property type="match status" value="1"/>
</dbReference>
<keyword evidence="2" id="KW-1185">Reference proteome</keyword>
<dbReference type="OrthoDB" id="6598889at2759"/>
<comment type="caution">
    <text evidence="1">The sequence shown here is derived from an EMBL/GenBank/DDBJ whole genome shotgun (WGS) entry which is preliminary data.</text>
</comment>
<sequence length="147" mass="16975">MRFPVAQCRILFSYTLMDAKTQQIMNTELVQVTDNSSSTAMEKMGFEMCVDKIEANNIKVALVATDRHAGIRKRNRTKYPHIEHNFDVWRFVKSLKKLLAKTKDSDDLTPFFVLLSELLKRCQNVARDVELDGILRHTNMIVLNSVN</sequence>
<organism evidence="1 2">
    <name type="scientific">Holothuria leucospilota</name>
    <name type="common">Black long sea cucumber</name>
    <name type="synonym">Mertensiothuria leucospilota</name>
    <dbReference type="NCBI Taxonomy" id="206669"/>
    <lineage>
        <taxon>Eukaryota</taxon>
        <taxon>Metazoa</taxon>
        <taxon>Echinodermata</taxon>
        <taxon>Eleutherozoa</taxon>
        <taxon>Echinozoa</taxon>
        <taxon>Holothuroidea</taxon>
        <taxon>Aspidochirotacea</taxon>
        <taxon>Aspidochirotida</taxon>
        <taxon>Holothuriidae</taxon>
        <taxon>Holothuria</taxon>
    </lineage>
</organism>
<accession>A0A9Q1CE73</accession>
<name>A0A9Q1CE73_HOLLE</name>
<dbReference type="PANTHER" id="PTHR31751:SF42">
    <property type="entry name" value="PROTEIN CBG10204"/>
    <property type="match status" value="1"/>
</dbReference>
<dbReference type="AlphaFoldDB" id="A0A9Q1CE73"/>
<dbReference type="EMBL" id="JAIZAY010000004">
    <property type="protein sequence ID" value="KAJ8043447.1"/>
    <property type="molecule type" value="Genomic_DNA"/>
</dbReference>